<dbReference type="Proteomes" id="UP000298774">
    <property type="component" value="Plasmid p5"/>
</dbReference>
<reference evidence="7 8" key="1">
    <citation type="submission" date="2018-09" db="EMBL/GenBank/DDBJ databases">
        <title>Whole genome based analysis of evolution and adaptive divergence in Indian and Brazilian strains of Azospirillum brasilense.</title>
        <authorList>
            <person name="Singh C."/>
            <person name="Tripathi A.K."/>
        </authorList>
    </citation>
    <scope>NUCLEOTIDE SEQUENCE [LARGE SCALE GENOMIC DNA]</scope>
    <source>
        <strain evidence="7 8">MTCC4038</strain>
        <plasmid evidence="7 8">p5</plasmid>
    </source>
</reference>
<gene>
    <name evidence="7" type="ORF">D3868_32065</name>
</gene>
<organism evidence="7 8">
    <name type="scientific">Azospirillum brasilense</name>
    <dbReference type="NCBI Taxonomy" id="192"/>
    <lineage>
        <taxon>Bacteria</taxon>
        <taxon>Pseudomonadati</taxon>
        <taxon>Pseudomonadota</taxon>
        <taxon>Alphaproteobacteria</taxon>
        <taxon>Rhodospirillales</taxon>
        <taxon>Azospirillaceae</taxon>
        <taxon>Azospirillum</taxon>
    </lineage>
</organism>
<feature type="transmembrane region" description="Helical" evidence="6">
    <location>
        <begin position="229"/>
        <end position="248"/>
    </location>
</feature>
<dbReference type="KEGG" id="abf:AMK58_28810"/>
<geneLocation type="plasmid" evidence="7 8">
    <name>p5</name>
</geneLocation>
<evidence type="ECO:0000256" key="6">
    <source>
        <dbReference type="SAM" id="Phobius"/>
    </source>
</evidence>
<feature type="transmembrane region" description="Helical" evidence="6">
    <location>
        <begin position="27"/>
        <end position="45"/>
    </location>
</feature>
<feature type="transmembrane region" description="Helical" evidence="6">
    <location>
        <begin position="301"/>
        <end position="326"/>
    </location>
</feature>
<evidence type="ECO:0000256" key="4">
    <source>
        <dbReference type="ARBA" id="ARBA00022989"/>
    </source>
</evidence>
<feature type="transmembrane region" description="Helical" evidence="6">
    <location>
        <begin position="137"/>
        <end position="160"/>
    </location>
</feature>
<feature type="transmembrane region" description="Helical" evidence="6">
    <location>
        <begin position="172"/>
        <end position="192"/>
    </location>
</feature>
<evidence type="ECO:0000313" key="7">
    <source>
        <dbReference type="EMBL" id="QCO13656.1"/>
    </source>
</evidence>
<dbReference type="AlphaFoldDB" id="A0A0P0FGV7"/>
<keyword evidence="5 6" id="KW-0472">Membrane</keyword>
<accession>A0A0P0FGV7</accession>
<evidence type="ECO:0000256" key="2">
    <source>
        <dbReference type="ARBA" id="ARBA00022475"/>
    </source>
</evidence>
<dbReference type="GO" id="GO:0005886">
    <property type="term" value="C:plasma membrane"/>
    <property type="evidence" value="ECO:0007669"/>
    <property type="project" value="UniProtKB-SubCell"/>
</dbReference>
<proteinExistence type="predicted"/>
<feature type="transmembrane region" description="Helical" evidence="6">
    <location>
        <begin position="57"/>
        <end position="78"/>
    </location>
</feature>
<evidence type="ECO:0000256" key="1">
    <source>
        <dbReference type="ARBA" id="ARBA00004651"/>
    </source>
</evidence>
<name>A0A0P0FGV7_AZOBR</name>
<keyword evidence="7" id="KW-0614">Plasmid</keyword>
<dbReference type="InterPro" id="IPR022791">
    <property type="entry name" value="L-PG_synthase/AglD"/>
</dbReference>
<evidence type="ECO:0000313" key="8">
    <source>
        <dbReference type="Proteomes" id="UP000298774"/>
    </source>
</evidence>
<sequence length="345" mass="35959">MKRRDPIVPPMRSEAILPVPTRSGHKILPLLGKVGLTVALVGWLMSQADWAGMAHRLANAPLPPLLLGLGLSFLAVLFAGERWRAACRATGLVIGPVKALMLMAASLFFGQVLPGAIGGDAVRGWLTWKEGQSPGAVILALVLDRLLALLGVCLLLFAGLPRLAAVVPPDMAWMLPVLVLLGVAGFAAGLSIDRLPLPGALRTHRLVNAAFTLVARLRAAFLAPATLKALGHSVLVHICTLAATLLYARAIGLSLGPFDILAVMPTAIIATALPISLNGWGVREGTMVAGFALFGVPFEDALLLSLMIGLSVTLTALPGGLAWLALSRGSQSASGNAVSDRTHDR</sequence>
<evidence type="ECO:0000256" key="3">
    <source>
        <dbReference type="ARBA" id="ARBA00022692"/>
    </source>
</evidence>
<keyword evidence="3 6" id="KW-0812">Transmembrane</keyword>
<dbReference type="EMBL" id="CP032344">
    <property type="protein sequence ID" value="QCO13656.1"/>
    <property type="molecule type" value="Genomic_DNA"/>
</dbReference>
<protein>
    <submittedName>
        <fullName evidence="7">UPF0104 family protein</fullName>
    </submittedName>
</protein>
<keyword evidence="2" id="KW-1003">Cell membrane</keyword>
<dbReference type="Pfam" id="PF03706">
    <property type="entry name" value="LPG_synthase_TM"/>
    <property type="match status" value="1"/>
</dbReference>
<comment type="subcellular location">
    <subcellularLocation>
        <location evidence="1">Cell membrane</location>
        <topology evidence="1">Multi-pass membrane protein</topology>
    </subcellularLocation>
</comment>
<feature type="transmembrane region" description="Helical" evidence="6">
    <location>
        <begin position="99"/>
        <end position="117"/>
    </location>
</feature>
<evidence type="ECO:0000256" key="5">
    <source>
        <dbReference type="ARBA" id="ARBA00023136"/>
    </source>
</evidence>
<feature type="transmembrane region" description="Helical" evidence="6">
    <location>
        <begin position="260"/>
        <end position="281"/>
    </location>
</feature>
<keyword evidence="4 6" id="KW-1133">Transmembrane helix</keyword>
<dbReference type="PANTHER" id="PTHR40277:SF1">
    <property type="entry name" value="BLL5419 PROTEIN"/>
    <property type="match status" value="1"/>
</dbReference>
<dbReference type="PANTHER" id="PTHR40277">
    <property type="entry name" value="BLL5419 PROTEIN"/>
    <property type="match status" value="1"/>
</dbReference>